<reference evidence="20 21" key="1">
    <citation type="journal article" date="2008" name="Nature">
        <title>The genome of the choanoflagellate Monosiga brevicollis and the origin of metazoans.</title>
        <authorList>
            <consortium name="JGI Sequencing"/>
            <person name="King N."/>
            <person name="Westbrook M.J."/>
            <person name="Young S.L."/>
            <person name="Kuo A."/>
            <person name="Abedin M."/>
            <person name="Chapman J."/>
            <person name="Fairclough S."/>
            <person name="Hellsten U."/>
            <person name="Isogai Y."/>
            <person name="Letunic I."/>
            <person name="Marr M."/>
            <person name="Pincus D."/>
            <person name="Putnam N."/>
            <person name="Rokas A."/>
            <person name="Wright K.J."/>
            <person name="Zuzow R."/>
            <person name="Dirks W."/>
            <person name="Good M."/>
            <person name="Goodstein D."/>
            <person name="Lemons D."/>
            <person name="Li W."/>
            <person name="Lyons J.B."/>
            <person name="Morris A."/>
            <person name="Nichols S."/>
            <person name="Richter D.J."/>
            <person name="Salamov A."/>
            <person name="Bork P."/>
            <person name="Lim W.A."/>
            <person name="Manning G."/>
            <person name="Miller W.T."/>
            <person name="McGinnis W."/>
            <person name="Shapiro H."/>
            <person name="Tjian R."/>
            <person name="Grigoriev I.V."/>
            <person name="Rokhsar D."/>
        </authorList>
    </citation>
    <scope>NUCLEOTIDE SEQUENCE [LARGE SCALE GENOMIC DNA]</scope>
    <source>
        <strain evidence="21">MX1 / ATCC 50154</strain>
    </source>
</reference>
<dbReference type="GO" id="GO:0042593">
    <property type="term" value="P:glucose homeostasis"/>
    <property type="evidence" value="ECO:0007669"/>
    <property type="project" value="InterPro"/>
</dbReference>
<evidence type="ECO:0000256" key="4">
    <source>
        <dbReference type="ARBA" id="ARBA00009985"/>
    </source>
</evidence>
<dbReference type="GO" id="GO:0046872">
    <property type="term" value="F:metal ion binding"/>
    <property type="evidence" value="ECO:0007669"/>
    <property type="project" value="UniProtKB-KW"/>
</dbReference>
<dbReference type="RefSeq" id="XP_001745165.1">
    <property type="nucleotide sequence ID" value="XM_001745113.1"/>
</dbReference>
<name>A9UXT5_MONBE</name>
<evidence type="ECO:0000256" key="3">
    <source>
        <dbReference type="ARBA" id="ARBA00004496"/>
    </source>
</evidence>
<comment type="subcellular location">
    <subcellularLocation>
        <location evidence="3">Cytoplasm</location>
    </subcellularLocation>
</comment>
<dbReference type="InterPro" id="IPR008271">
    <property type="entry name" value="Ser/Thr_kinase_AS"/>
</dbReference>
<dbReference type="GO" id="GO:0005737">
    <property type="term" value="C:cytoplasm"/>
    <property type="evidence" value="ECO:0000318"/>
    <property type="project" value="GO_Central"/>
</dbReference>
<dbReference type="GO" id="GO:0030295">
    <property type="term" value="F:protein kinase activator activity"/>
    <property type="evidence" value="ECO:0007669"/>
    <property type="project" value="InterPro"/>
</dbReference>
<evidence type="ECO:0000256" key="15">
    <source>
        <dbReference type="ARBA" id="ARBA00047899"/>
    </source>
</evidence>
<dbReference type="InterPro" id="IPR017441">
    <property type="entry name" value="Protein_kinase_ATP_BS"/>
</dbReference>
<evidence type="ECO:0000256" key="6">
    <source>
        <dbReference type="ARBA" id="ARBA00022490"/>
    </source>
</evidence>
<comment type="cofactor">
    <cofactor evidence="2">
        <name>Mg(2+)</name>
        <dbReference type="ChEBI" id="CHEBI:18420"/>
    </cofactor>
</comment>
<dbReference type="Gene3D" id="1.10.510.10">
    <property type="entry name" value="Transferase(Phosphotransferase) domain 1"/>
    <property type="match status" value="1"/>
</dbReference>
<dbReference type="GeneID" id="5890666"/>
<dbReference type="GO" id="GO:0001558">
    <property type="term" value="P:regulation of cell growth"/>
    <property type="evidence" value="ECO:0007669"/>
    <property type="project" value="InterPro"/>
</dbReference>
<comment type="catalytic activity">
    <reaction evidence="15">
        <text>L-threonyl-[protein] + ATP = O-phospho-L-threonyl-[protein] + ADP + H(+)</text>
        <dbReference type="Rhea" id="RHEA:46608"/>
        <dbReference type="Rhea" id="RHEA-COMP:11060"/>
        <dbReference type="Rhea" id="RHEA-COMP:11605"/>
        <dbReference type="ChEBI" id="CHEBI:15378"/>
        <dbReference type="ChEBI" id="CHEBI:30013"/>
        <dbReference type="ChEBI" id="CHEBI:30616"/>
        <dbReference type="ChEBI" id="CHEBI:61977"/>
        <dbReference type="ChEBI" id="CHEBI:456216"/>
        <dbReference type="EC" id="2.7.11.1"/>
    </reaction>
</comment>
<evidence type="ECO:0000256" key="16">
    <source>
        <dbReference type="ARBA" id="ARBA00048679"/>
    </source>
</evidence>
<dbReference type="GO" id="GO:0030010">
    <property type="term" value="P:establishment of cell polarity"/>
    <property type="evidence" value="ECO:0007669"/>
    <property type="project" value="InterPro"/>
</dbReference>
<keyword evidence="6" id="KW-0963">Cytoplasm</keyword>
<feature type="binding site" evidence="17">
    <location>
        <position position="24"/>
    </location>
    <ligand>
        <name>ATP</name>
        <dbReference type="ChEBI" id="CHEBI:30616"/>
    </ligand>
</feature>
<keyword evidence="14" id="KW-0464">Manganese</keyword>
<dbReference type="InterPro" id="IPR011009">
    <property type="entry name" value="Kinase-like_dom_sf"/>
</dbReference>
<feature type="non-terminal residue" evidence="20">
    <location>
        <position position="1"/>
    </location>
</feature>
<protein>
    <recommendedName>
        <fullName evidence="5">non-specific serine/threonine protein kinase</fullName>
        <ecNumber evidence="5">2.7.11.1</ecNumber>
    </recommendedName>
</protein>
<dbReference type="STRING" id="81824.A9UXT5"/>
<dbReference type="PROSITE" id="PS00108">
    <property type="entry name" value="PROTEIN_KINASE_ST"/>
    <property type="match status" value="1"/>
</dbReference>
<dbReference type="CDD" id="cd14119">
    <property type="entry name" value="STKc_LKB1"/>
    <property type="match status" value="1"/>
</dbReference>
<dbReference type="PANTHER" id="PTHR24346">
    <property type="entry name" value="MAP/MICROTUBULE AFFINITY-REGULATING KINASE"/>
    <property type="match status" value="1"/>
</dbReference>
<keyword evidence="7 18" id="KW-0723">Serine/threonine-protein kinase</keyword>
<evidence type="ECO:0000256" key="10">
    <source>
        <dbReference type="ARBA" id="ARBA00022741"/>
    </source>
</evidence>
<dbReference type="FunCoup" id="A9UXT5">
    <property type="interactions" value="827"/>
</dbReference>
<evidence type="ECO:0000256" key="9">
    <source>
        <dbReference type="ARBA" id="ARBA00022723"/>
    </source>
</evidence>
<dbReference type="Pfam" id="PF00069">
    <property type="entry name" value="Pkinase"/>
    <property type="match status" value="1"/>
</dbReference>
<feature type="domain" description="Protein kinase" evidence="19">
    <location>
        <begin position="1"/>
        <end position="256"/>
    </location>
</feature>
<comment type="cofactor">
    <cofactor evidence="1">
        <name>Mn(2+)</name>
        <dbReference type="ChEBI" id="CHEBI:29035"/>
    </cofactor>
</comment>
<keyword evidence="21" id="KW-1185">Reference proteome</keyword>
<evidence type="ECO:0000256" key="5">
    <source>
        <dbReference type="ARBA" id="ARBA00012513"/>
    </source>
</evidence>
<keyword evidence="10 17" id="KW-0547">Nucleotide-binding</keyword>
<dbReference type="PROSITE" id="PS00107">
    <property type="entry name" value="PROTEIN_KINASE_ATP"/>
    <property type="match status" value="1"/>
</dbReference>
<keyword evidence="9" id="KW-0479">Metal-binding</keyword>
<evidence type="ECO:0000256" key="17">
    <source>
        <dbReference type="PROSITE-ProRule" id="PRU10141"/>
    </source>
</evidence>
<comment type="similarity">
    <text evidence="4">Belongs to the protein kinase superfamily. CAMK Ser/Thr protein kinase family. LKB1 subfamily.</text>
</comment>
<dbReference type="EMBL" id="CH991549">
    <property type="protein sequence ID" value="EDQ89743.1"/>
    <property type="molecule type" value="Genomic_DNA"/>
</dbReference>
<dbReference type="PROSITE" id="PS50011">
    <property type="entry name" value="PROTEIN_KINASE_DOM"/>
    <property type="match status" value="1"/>
</dbReference>
<dbReference type="PANTHER" id="PTHR24346:SF94">
    <property type="entry name" value="NON-SPECIFIC SERINE_THREONINE PROTEIN KINASE"/>
    <property type="match status" value="1"/>
</dbReference>
<dbReference type="GO" id="GO:0035556">
    <property type="term" value="P:intracellular signal transduction"/>
    <property type="evidence" value="ECO:0000318"/>
    <property type="project" value="GO_Central"/>
</dbReference>
<dbReference type="AlphaFoldDB" id="A9UXT5"/>
<evidence type="ECO:0000256" key="13">
    <source>
        <dbReference type="ARBA" id="ARBA00022842"/>
    </source>
</evidence>
<evidence type="ECO:0000256" key="14">
    <source>
        <dbReference type="ARBA" id="ARBA00023211"/>
    </source>
</evidence>
<accession>A9UXT5</accession>
<dbReference type="PIRSF" id="PIRSF000654">
    <property type="entry name" value="Integrin-linked_kinase"/>
    <property type="match status" value="1"/>
</dbReference>
<dbReference type="Proteomes" id="UP000001357">
    <property type="component" value="Unassembled WGS sequence"/>
</dbReference>
<dbReference type="OMA" id="NDECHRY"/>
<keyword evidence="11" id="KW-0418">Kinase</keyword>
<evidence type="ECO:0000256" key="18">
    <source>
        <dbReference type="RuleBase" id="RU000304"/>
    </source>
</evidence>
<sequence>LGEGSFAKVKEVLDLITLQRFAVKIIKFKRVRRIPNGPDNIRKEIMLLKRLRHRNVIRLVDTLYNHNKEKIYMFMEYCHGTLETLLNNAPFKRIPVWQGHLYFTQLVEAMRYIHSQGIIHRDIKPGNMLLTADDVLKLADFGVADVLQRFVPGTRVDTSNGTPFFQCPEVARGQESFDGVKADVWAAGVTLWSMLSGTFPFDGGSIYDLYCNISKAGEYVIPDTIPPDAANLLDAMLHTDMETRATVEAVASHRYG</sequence>
<dbReference type="EC" id="2.7.11.1" evidence="5"/>
<evidence type="ECO:0000256" key="7">
    <source>
        <dbReference type="ARBA" id="ARBA00022527"/>
    </source>
</evidence>
<dbReference type="KEGG" id="mbr:MONBRDRAFT_16805"/>
<dbReference type="Gene3D" id="3.30.200.20">
    <property type="entry name" value="Phosphorylase Kinase, domain 1"/>
    <property type="match status" value="1"/>
</dbReference>
<dbReference type="InParanoid" id="A9UXT5"/>
<dbReference type="InterPro" id="IPR039154">
    <property type="entry name" value="LKB1_c"/>
</dbReference>
<evidence type="ECO:0000256" key="11">
    <source>
        <dbReference type="ARBA" id="ARBA00022777"/>
    </source>
</evidence>
<organism evidence="20 21">
    <name type="scientific">Monosiga brevicollis</name>
    <name type="common">Choanoflagellate</name>
    <dbReference type="NCBI Taxonomy" id="81824"/>
    <lineage>
        <taxon>Eukaryota</taxon>
        <taxon>Choanoflagellata</taxon>
        <taxon>Craspedida</taxon>
        <taxon>Salpingoecidae</taxon>
        <taxon>Monosiga</taxon>
    </lineage>
</organism>
<keyword evidence="8" id="KW-0808">Transferase</keyword>
<dbReference type="GO" id="GO:0004674">
    <property type="term" value="F:protein serine/threonine kinase activity"/>
    <property type="evidence" value="ECO:0000318"/>
    <property type="project" value="GO_Central"/>
</dbReference>
<gene>
    <name evidence="20" type="ORF">MONBRDRAFT_16805</name>
</gene>
<evidence type="ECO:0000256" key="8">
    <source>
        <dbReference type="ARBA" id="ARBA00022679"/>
    </source>
</evidence>
<evidence type="ECO:0000313" key="21">
    <source>
        <dbReference type="Proteomes" id="UP000001357"/>
    </source>
</evidence>
<dbReference type="GO" id="GO:0005524">
    <property type="term" value="F:ATP binding"/>
    <property type="evidence" value="ECO:0007669"/>
    <property type="project" value="UniProtKB-UniRule"/>
</dbReference>
<proteinExistence type="inferred from homology"/>
<dbReference type="SUPFAM" id="SSF56112">
    <property type="entry name" value="Protein kinase-like (PK-like)"/>
    <property type="match status" value="1"/>
</dbReference>
<keyword evidence="12 17" id="KW-0067">ATP-binding</keyword>
<dbReference type="InterPro" id="IPR000719">
    <property type="entry name" value="Prot_kinase_dom"/>
</dbReference>
<dbReference type="eggNOG" id="KOG0583">
    <property type="taxonomic scope" value="Eukaryota"/>
</dbReference>
<dbReference type="SMART" id="SM00220">
    <property type="entry name" value="S_TKc"/>
    <property type="match status" value="1"/>
</dbReference>
<evidence type="ECO:0000259" key="19">
    <source>
        <dbReference type="PROSITE" id="PS50011"/>
    </source>
</evidence>
<keyword evidence="13" id="KW-0460">Magnesium</keyword>
<evidence type="ECO:0000313" key="20">
    <source>
        <dbReference type="EMBL" id="EDQ89743.1"/>
    </source>
</evidence>
<evidence type="ECO:0000256" key="2">
    <source>
        <dbReference type="ARBA" id="ARBA00001946"/>
    </source>
</evidence>
<evidence type="ECO:0000256" key="1">
    <source>
        <dbReference type="ARBA" id="ARBA00001936"/>
    </source>
</evidence>
<evidence type="ECO:0000256" key="12">
    <source>
        <dbReference type="ARBA" id="ARBA00022840"/>
    </source>
</evidence>
<dbReference type="FunFam" id="1.10.510.10:FF:001234">
    <property type="entry name" value="Serine/threonine-protein kinase par-4"/>
    <property type="match status" value="1"/>
</dbReference>
<comment type="catalytic activity">
    <reaction evidence="16">
        <text>L-seryl-[protein] + ATP = O-phospho-L-seryl-[protein] + ADP + H(+)</text>
        <dbReference type="Rhea" id="RHEA:17989"/>
        <dbReference type="Rhea" id="RHEA-COMP:9863"/>
        <dbReference type="Rhea" id="RHEA-COMP:11604"/>
        <dbReference type="ChEBI" id="CHEBI:15378"/>
        <dbReference type="ChEBI" id="CHEBI:29999"/>
        <dbReference type="ChEBI" id="CHEBI:30616"/>
        <dbReference type="ChEBI" id="CHEBI:83421"/>
        <dbReference type="ChEBI" id="CHEBI:456216"/>
        <dbReference type="EC" id="2.7.11.1"/>
    </reaction>
</comment>